<organism evidence="1 2">
    <name type="scientific">Paenibacillus mesotrionivorans</name>
    <dbReference type="NCBI Taxonomy" id="3160968"/>
    <lineage>
        <taxon>Bacteria</taxon>
        <taxon>Bacillati</taxon>
        <taxon>Bacillota</taxon>
        <taxon>Bacilli</taxon>
        <taxon>Bacillales</taxon>
        <taxon>Paenibacillaceae</taxon>
        <taxon>Paenibacillus</taxon>
    </lineage>
</organism>
<keyword evidence="1" id="KW-0032">Aminotransferase</keyword>
<protein>
    <submittedName>
        <fullName evidence="1">Histidinol-phosphate transaminase</fullName>
        <ecNumber evidence="1">2.6.1.9</ecNumber>
    </submittedName>
</protein>
<dbReference type="Proteomes" id="UP001631969">
    <property type="component" value="Unassembled WGS sequence"/>
</dbReference>
<reference evidence="1" key="1">
    <citation type="submission" date="2024-12" db="EMBL/GenBank/DDBJ databases">
        <authorList>
            <person name="Wu N."/>
        </authorList>
    </citation>
    <scope>NUCLEOTIDE SEQUENCE</scope>
    <source>
        <strain evidence="1">P15</strain>
    </source>
</reference>
<name>A0ACC7PA88_9BACL</name>
<keyword evidence="2" id="KW-1185">Reference proteome</keyword>
<evidence type="ECO:0000313" key="2">
    <source>
        <dbReference type="Proteomes" id="UP001631969"/>
    </source>
</evidence>
<dbReference type="EMBL" id="JBJURJ010000028">
    <property type="protein sequence ID" value="MFM9332297.1"/>
    <property type="molecule type" value="Genomic_DNA"/>
</dbReference>
<accession>A0ACC7PA88</accession>
<dbReference type="EC" id="2.6.1.9" evidence="1"/>
<keyword evidence="1" id="KW-0808">Transferase</keyword>
<gene>
    <name evidence="1" type="primary">hisC</name>
    <name evidence="1" type="ORF">ACI1P1_28780</name>
</gene>
<proteinExistence type="predicted"/>
<evidence type="ECO:0000313" key="1">
    <source>
        <dbReference type="EMBL" id="MFM9332297.1"/>
    </source>
</evidence>
<sequence length="357" mass="39316">MSFVLPHIRNLPRYQTGKAPRPGESAVKLNQNENPYPPSPRVREALLSADPAELRLYPGESVEELRAALAAMHRTVPGQVFIGNGSSEVISLIMKVFVGAGGTVSLPDPTFGLYQTAAWAQGAEVCRVPLNSRYEVDVDRVVASGGQAAILVNPNAPTGLLLESGRVVELVSRFRGLVVIDEAYTDFAPAGSSAMELVEKRANLIVLRTFSKAYSLCGARVGYCVAAPELIAALNKGRDIYNVNALSARMALASLQDRDYLRETAARIIRTREMYTRRFEGAGFRVLPSSANFLLCRMPEEGGAQEALRLYEGLSDQGVYVRYFDYPRLRDKLRITVGTDGEMERLWQVLESLMQRV</sequence>
<comment type="caution">
    <text evidence="1">The sequence shown here is derived from an EMBL/GenBank/DDBJ whole genome shotgun (WGS) entry which is preliminary data.</text>
</comment>